<dbReference type="Proteomes" id="UP000293902">
    <property type="component" value="Plasmid unnamed1"/>
</dbReference>
<dbReference type="OrthoDB" id="7308176at2"/>
<evidence type="ECO:0000313" key="4">
    <source>
        <dbReference type="Proteomes" id="UP000293902"/>
    </source>
</evidence>
<reference evidence="2 3" key="1">
    <citation type="submission" date="2018-06" db="EMBL/GenBank/DDBJ databases">
        <title>Complete Genome Sequence of Desulfobacter hydrogenophilus (DSM3380).</title>
        <authorList>
            <person name="Marietou A."/>
            <person name="Schreiber L."/>
            <person name="Marshall I."/>
            <person name="Jorgensen B."/>
        </authorList>
    </citation>
    <scope>NUCLEOTIDE SEQUENCE [LARGE SCALE GENOMIC DNA]</scope>
    <source>
        <strain evidence="2 3">DSM 3380</strain>
    </source>
</reference>
<evidence type="ECO:0000313" key="3">
    <source>
        <dbReference type="Proteomes" id="UP000248798"/>
    </source>
</evidence>
<gene>
    <name evidence="2" type="ORF">DO021_17700</name>
    <name evidence="1" type="ORF">EYB58_22865</name>
</gene>
<keyword evidence="4" id="KW-1185">Reference proteome</keyword>
<dbReference type="EMBL" id="QLNI01000040">
    <property type="protein sequence ID" value="RAM00729.1"/>
    <property type="molecule type" value="Genomic_DNA"/>
</dbReference>
<evidence type="ECO:0008006" key="5">
    <source>
        <dbReference type="Google" id="ProtNLM"/>
    </source>
</evidence>
<evidence type="ECO:0000313" key="1">
    <source>
        <dbReference type="EMBL" id="QBH15740.1"/>
    </source>
</evidence>
<dbReference type="EMBL" id="CP036314">
    <property type="protein sequence ID" value="QBH15740.1"/>
    <property type="molecule type" value="Genomic_DNA"/>
</dbReference>
<reference evidence="1 4" key="2">
    <citation type="submission" date="2019-02" db="EMBL/GenBank/DDBJ databases">
        <title>Complete genome sequence of Desulfobacter hydrogenophilus AcRS1.</title>
        <authorList>
            <person name="Marietou A."/>
            <person name="Lund M.B."/>
            <person name="Marshall I.P.G."/>
            <person name="Schreiber L."/>
            <person name="Jorgensen B."/>
        </authorList>
    </citation>
    <scope>NUCLEOTIDE SEQUENCE [LARGE SCALE GENOMIC DNA]</scope>
    <source>
        <strain evidence="1 4">AcRS1</strain>
        <plasmid evidence="1 4">unnamed1</plasmid>
    </source>
</reference>
<evidence type="ECO:0000313" key="2">
    <source>
        <dbReference type="EMBL" id="RAM00729.1"/>
    </source>
</evidence>
<geneLocation type="plasmid" evidence="1 4">
    <name>unnamed1</name>
</geneLocation>
<name>A0A328F8P5_9BACT</name>
<organism evidence="2 3">
    <name type="scientific">Desulfobacter hydrogenophilus</name>
    <dbReference type="NCBI Taxonomy" id="2291"/>
    <lineage>
        <taxon>Bacteria</taxon>
        <taxon>Pseudomonadati</taxon>
        <taxon>Thermodesulfobacteriota</taxon>
        <taxon>Desulfobacteria</taxon>
        <taxon>Desulfobacterales</taxon>
        <taxon>Desulfobacteraceae</taxon>
        <taxon>Desulfobacter</taxon>
    </lineage>
</organism>
<dbReference type="Proteomes" id="UP000248798">
    <property type="component" value="Unassembled WGS sequence"/>
</dbReference>
<protein>
    <recommendedName>
        <fullName evidence="5">Replication protein</fullName>
    </recommendedName>
</protein>
<accession>A0A328F8P5</accession>
<dbReference type="AlphaFoldDB" id="A0A328F8P5"/>
<keyword evidence="1" id="KW-0614">Plasmid</keyword>
<proteinExistence type="predicted"/>
<sequence>MPKSNNSKKTPPTEPIKSLQYDLFAHFITNDQVDTSNAVEVWESIPKYFFSPQQIKKLRTESGLAEPYKWNYTYDGIPCMVKIQPALIEQTDGSYKAFFPSITEELIEEALKKILTDQQYGLHDPQSTETWVRFSLSMLEKELTARGRSRNKNQIKHAIEVMSSCIITLYKNNKELWKGSILQDLVTVGREEYLADANSYHIARLPLFISHAIDKLNYRQFNYARLMSCNDQLTRWIYKQLIHRYKQASYSNDYHFMFSSLECNSGLLQQGRAIDNRKKVLRALDELKERQIIHTYDIDNRKEGRSIVDVKYTIKPTQDFIKEQKAANKRMTNNLHQATPQMKRLNKK</sequence>